<organism evidence="2 3">
    <name type="scientific">Bacteroides eggerthii</name>
    <dbReference type="NCBI Taxonomy" id="28111"/>
    <lineage>
        <taxon>Bacteria</taxon>
        <taxon>Pseudomonadati</taxon>
        <taxon>Bacteroidota</taxon>
        <taxon>Bacteroidia</taxon>
        <taxon>Bacteroidales</taxon>
        <taxon>Bacteroidaceae</taxon>
        <taxon>Bacteroides</taxon>
    </lineage>
</organism>
<accession>A0ABT7U541</accession>
<dbReference type="PIRSF" id="PIRSF002599">
    <property type="entry name" value="Cold_shock_A"/>
    <property type="match status" value="1"/>
</dbReference>
<keyword evidence="1" id="KW-0812">Transmembrane</keyword>
<dbReference type="Proteomes" id="UP001228403">
    <property type="component" value="Unassembled WGS sequence"/>
</dbReference>
<evidence type="ECO:0000313" key="2">
    <source>
        <dbReference type="EMBL" id="MDM8145648.1"/>
    </source>
</evidence>
<dbReference type="InterPro" id="IPR012156">
    <property type="entry name" value="Cold_shock_CspA"/>
</dbReference>
<reference evidence="3" key="1">
    <citation type="submission" date="2023-07" db="EMBL/GenBank/DDBJ databases">
        <title>Identification and characterization of horizontal gene transfer across gut microbiota members of farm animals based on homology search.</title>
        <authorList>
            <person name="Schwarzerova J."/>
            <person name="Nykrynova M."/>
            <person name="Jureckova K."/>
            <person name="Cejkova D."/>
            <person name="Rychlik I."/>
        </authorList>
    </citation>
    <scope>NUCLEOTIDE SEQUENCE [LARGE SCALE GENOMIC DNA]</scope>
    <source>
        <strain evidence="3">ET4</strain>
    </source>
</reference>
<feature type="transmembrane region" description="Helical" evidence="1">
    <location>
        <begin position="34"/>
        <end position="54"/>
    </location>
</feature>
<keyword evidence="1" id="KW-1133">Transmembrane helix</keyword>
<gene>
    <name evidence="2" type="ORF">QUW02_06870</name>
</gene>
<proteinExistence type="predicted"/>
<keyword evidence="3" id="KW-1185">Reference proteome</keyword>
<name>A0ABT7U541_9BACE</name>
<dbReference type="Pfam" id="PF06961">
    <property type="entry name" value="DUF1294"/>
    <property type="match status" value="1"/>
</dbReference>
<dbReference type="InterPro" id="IPR010718">
    <property type="entry name" value="DUF1294"/>
</dbReference>
<evidence type="ECO:0000256" key="1">
    <source>
        <dbReference type="SAM" id="Phobius"/>
    </source>
</evidence>
<keyword evidence="1" id="KW-0472">Membrane</keyword>
<sequence>MFLYYLLGINLFAFLLYASDKRKAYHRRWRIPERVLWLVAFVGGSSGALLSMHLFNHKTRHLTFRYGMPLLLLLQLLMLIYAKYKA</sequence>
<evidence type="ECO:0000313" key="3">
    <source>
        <dbReference type="Proteomes" id="UP001228403"/>
    </source>
</evidence>
<dbReference type="EMBL" id="JAUDCF010000012">
    <property type="protein sequence ID" value="MDM8145648.1"/>
    <property type="molecule type" value="Genomic_DNA"/>
</dbReference>
<protein>
    <submittedName>
        <fullName evidence="2">DUF1294 domain-containing protein</fullName>
    </submittedName>
</protein>
<feature type="transmembrane region" description="Helical" evidence="1">
    <location>
        <begin position="66"/>
        <end position="84"/>
    </location>
</feature>
<comment type="caution">
    <text evidence="2">The sequence shown here is derived from an EMBL/GenBank/DDBJ whole genome shotgun (WGS) entry which is preliminary data.</text>
</comment>